<reference evidence="2 3" key="1">
    <citation type="journal article" date="2015" name="Nature">
        <title>rRNA introns, odd ribosomes, and small enigmatic genomes across a large radiation of phyla.</title>
        <authorList>
            <person name="Brown C.T."/>
            <person name="Hug L.A."/>
            <person name="Thomas B.C."/>
            <person name="Sharon I."/>
            <person name="Castelle C.J."/>
            <person name="Singh A."/>
            <person name="Wilkins M.J."/>
            <person name="Williams K.H."/>
            <person name="Banfield J.F."/>
        </authorList>
    </citation>
    <scope>NUCLEOTIDE SEQUENCE [LARGE SCALE GENOMIC DNA]</scope>
</reference>
<dbReference type="EMBL" id="LBPO01000001">
    <property type="protein sequence ID" value="KKP59504.1"/>
    <property type="molecule type" value="Genomic_DNA"/>
</dbReference>
<accession>A0A0G0ARI2</accession>
<dbReference type="Proteomes" id="UP000034927">
    <property type="component" value="Unassembled WGS sequence"/>
</dbReference>
<evidence type="ECO:0000313" key="2">
    <source>
        <dbReference type="EMBL" id="KKP59504.1"/>
    </source>
</evidence>
<dbReference type="PATRIC" id="fig|1619045.3.peg.4"/>
<organism evidence="2 3">
    <name type="scientific">Candidatus Magasanikbacteria bacterium GW2011_GWC2_34_16</name>
    <dbReference type="NCBI Taxonomy" id="1619045"/>
    <lineage>
        <taxon>Bacteria</taxon>
        <taxon>Candidatus Magasanikiibacteriota</taxon>
    </lineage>
</organism>
<evidence type="ECO:0000313" key="3">
    <source>
        <dbReference type="Proteomes" id="UP000034927"/>
    </source>
</evidence>
<gene>
    <name evidence="2" type="ORF">UR53_C0001G0004</name>
</gene>
<sequence>MTKKPENPIDGETQIIKVNFDKSRPKKPGERIIERKKFSPAEYHLHDLTNETNNVLQSFIQELTNRLWRMKNITLQEPFERQDQAEWAIKQILEETTKWRMELHTQSMRYIEFVAEELDEVPDDKKDSALQTTTTHQRVLNRHQFDLKELQEKLNSAIESKEKIDIQETKNIIDDFAKKLLASSEEVLKVG</sequence>
<protein>
    <submittedName>
        <fullName evidence="2">Uncharacterized protein</fullName>
    </submittedName>
</protein>
<name>A0A0G0ARI2_9BACT</name>
<proteinExistence type="predicted"/>
<feature type="coiled-coil region" evidence="1">
    <location>
        <begin position="140"/>
        <end position="167"/>
    </location>
</feature>
<dbReference type="AlphaFoldDB" id="A0A0G0ARI2"/>
<evidence type="ECO:0000256" key="1">
    <source>
        <dbReference type="SAM" id="Coils"/>
    </source>
</evidence>
<keyword evidence="1" id="KW-0175">Coiled coil</keyword>
<comment type="caution">
    <text evidence="2">The sequence shown here is derived from an EMBL/GenBank/DDBJ whole genome shotgun (WGS) entry which is preliminary data.</text>
</comment>